<keyword evidence="2" id="KW-1185">Reference proteome</keyword>
<protein>
    <submittedName>
        <fullName evidence="1">Uncharacterized protein</fullName>
    </submittedName>
</protein>
<evidence type="ECO:0000313" key="1">
    <source>
        <dbReference type="EMBL" id="MDV2079512.1"/>
    </source>
</evidence>
<proteinExistence type="predicted"/>
<reference evidence="1 2" key="1">
    <citation type="submission" date="2023-10" db="EMBL/GenBank/DDBJ databases">
        <title>Characteristics and mechanism of a salt-tolerant marine origin heterotrophic nitrifying- aerobic denitrifying bacteria Marinobacter xestospongiae HN1.</title>
        <authorList>
            <person name="Qi R."/>
        </authorList>
    </citation>
    <scope>NUCLEOTIDE SEQUENCE [LARGE SCALE GENOMIC DNA]</scope>
    <source>
        <strain evidence="1 2">HN1</strain>
    </source>
</reference>
<sequence length="81" mass="9599">MNRHATVTPAAPSRAVDLDQHDSVRSHVNQRIHDEVAQLERRIENLRLVNAPYADLMITTYQRMLDRKRGFIAQWELDQRY</sequence>
<evidence type="ECO:0000313" key="2">
    <source>
        <dbReference type="Proteomes" id="UP001269819"/>
    </source>
</evidence>
<dbReference type="RefSeq" id="WP_316974053.1">
    <property type="nucleotide sequence ID" value="NZ_JAWIIJ010000008.1"/>
</dbReference>
<dbReference type="Proteomes" id="UP001269819">
    <property type="component" value="Unassembled WGS sequence"/>
</dbReference>
<comment type="caution">
    <text evidence="1">The sequence shown here is derived from an EMBL/GenBank/DDBJ whole genome shotgun (WGS) entry which is preliminary data.</text>
</comment>
<organism evidence="1 2">
    <name type="scientific">Marinobacter xestospongiae</name>
    <dbReference type="NCBI Taxonomy" id="994319"/>
    <lineage>
        <taxon>Bacteria</taxon>
        <taxon>Pseudomonadati</taxon>
        <taxon>Pseudomonadota</taxon>
        <taxon>Gammaproteobacteria</taxon>
        <taxon>Pseudomonadales</taxon>
        <taxon>Marinobacteraceae</taxon>
        <taxon>Marinobacter</taxon>
    </lineage>
</organism>
<name>A0ABU3VZ04_9GAMM</name>
<accession>A0ABU3VZ04</accession>
<gene>
    <name evidence="1" type="ORF">RYS15_12535</name>
</gene>
<dbReference type="EMBL" id="JAWIIJ010000008">
    <property type="protein sequence ID" value="MDV2079512.1"/>
    <property type="molecule type" value="Genomic_DNA"/>
</dbReference>